<dbReference type="Gene3D" id="1.10.260.40">
    <property type="entry name" value="lambda repressor-like DNA-binding domains"/>
    <property type="match status" value="1"/>
</dbReference>
<dbReference type="InterPro" id="IPR017271">
    <property type="entry name" value="Tscrpt_reg_HTH_MJ1545_prd"/>
</dbReference>
<dbReference type="EMBL" id="DQVM01000030">
    <property type="protein sequence ID" value="HIQ29255.1"/>
    <property type="molecule type" value="Genomic_DNA"/>
</dbReference>
<name>A0A833EBW8_CALS0</name>
<dbReference type="SMART" id="SM00530">
    <property type="entry name" value="HTH_XRE"/>
    <property type="match status" value="1"/>
</dbReference>
<dbReference type="InterPro" id="IPR001387">
    <property type="entry name" value="Cro/C1-type_HTH"/>
</dbReference>
<dbReference type="GO" id="GO:0003677">
    <property type="term" value="F:DNA binding"/>
    <property type="evidence" value="ECO:0007669"/>
    <property type="project" value="InterPro"/>
</dbReference>
<comment type="caution">
    <text evidence="2">The sequence shown here is derived from an EMBL/GenBank/DDBJ whole genome shotgun (WGS) entry which is preliminary data.</text>
</comment>
<accession>A0A833EBW8</accession>
<protein>
    <submittedName>
        <fullName evidence="2">Helix-turn-helix domain-containing protein</fullName>
    </submittedName>
</protein>
<organism evidence="2 3">
    <name type="scientific">Caldiarchaeum subterraneum</name>
    <dbReference type="NCBI Taxonomy" id="311458"/>
    <lineage>
        <taxon>Archaea</taxon>
        <taxon>Nitrososphaerota</taxon>
        <taxon>Candidatus Caldarchaeales</taxon>
        <taxon>Candidatus Caldarchaeaceae</taxon>
        <taxon>Candidatus Caldarchaeum</taxon>
    </lineage>
</organism>
<evidence type="ECO:0000313" key="2">
    <source>
        <dbReference type="EMBL" id="HIQ29255.1"/>
    </source>
</evidence>
<dbReference type="SUPFAM" id="SSF47413">
    <property type="entry name" value="lambda repressor-like DNA-binding domains"/>
    <property type="match status" value="1"/>
</dbReference>
<gene>
    <name evidence="2" type="ORF">EYH45_01675</name>
</gene>
<dbReference type="AlphaFoldDB" id="A0A833EBW8"/>
<feature type="domain" description="HTH cro/C1-type" evidence="1">
    <location>
        <begin position="44"/>
        <end position="98"/>
    </location>
</feature>
<dbReference type="Proteomes" id="UP000608579">
    <property type="component" value="Unassembled WGS sequence"/>
</dbReference>
<dbReference type="PIRSF" id="PIRSF037724">
    <property type="entry name" value="TF_HTH_MJ1545_prd"/>
    <property type="match status" value="1"/>
</dbReference>
<dbReference type="InterPro" id="IPR010982">
    <property type="entry name" value="Lambda_DNA-bd_dom_sf"/>
</dbReference>
<evidence type="ECO:0000313" key="3">
    <source>
        <dbReference type="Proteomes" id="UP000608579"/>
    </source>
</evidence>
<sequence length="253" mass="28763">MFLNNVQPVISENTVKSYYRDIVYDVVNRIAGEVILSKHPGEVLKKWRMLFEISQTELAHAMGVSPSVLSDYEKNRRQSPGVAFIRRYVNSLIEIDLRRGGVYLRKFSTAHRSLDDVILAISEFTSPKTAGELAEAIDGVWLAGEEYANDPVYGYTVIDSLMAIVRLDANDFLRLFGQNSMRLVIFTNVERGRSPMIAVRIYPIKPKMVAIHGPKSPEEVDKLGIELARRERIPYVLSQKRNVKNLIDSLSMF</sequence>
<reference evidence="2" key="1">
    <citation type="journal article" date="2020" name="ISME J.">
        <title>Gammaproteobacteria mediating utilization of methyl-, sulfur- and petroleum organic compounds in deep ocean hydrothermal plumes.</title>
        <authorList>
            <person name="Zhou Z."/>
            <person name="Liu Y."/>
            <person name="Pan J."/>
            <person name="Cron B.R."/>
            <person name="Toner B.M."/>
            <person name="Anantharaman K."/>
            <person name="Breier J.A."/>
            <person name="Dick G.J."/>
            <person name="Li M."/>
        </authorList>
    </citation>
    <scope>NUCLEOTIDE SEQUENCE</scope>
    <source>
        <strain evidence="2">SZUA-1515</strain>
    </source>
</reference>
<dbReference type="Pfam" id="PF01381">
    <property type="entry name" value="HTH_3"/>
    <property type="match status" value="1"/>
</dbReference>
<evidence type="ECO:0000259" key="1">
    <source>
        <dbReference type="PROSITE" id="PS50943"/>
    </source>
</evidence>
<dbReference type="CDD" id="cd00093">
    <property type="entry name" value="HTH_XRE"/>
    <property type="match status" value="1"/>
</dbReference>
<dbReference type="PROSITE" id="PS50943">
    <property type="entry name" value="HTH_CROC1"/>
    <property type="match status" value="1"/>
</dbReference>
<proteinExistence type="predicted"/>